<sequence length="100" mass="10966">MIANLLDLVTYYEGQIASRKLDKTLGLKNALTLYAMAEGETISAETSLSQKLIHVLQGNLDLEVDGQVLNLTEQGMLTIPADASYSLKAVTNTKYYILDL</sequence>
<evidence type="ECO:0000256" key="1">
    <source>
        <dbReference type="ARBA" id="ARBA00022676"/>
    </source>
</evidence>
<dbReference type="SUPFAM" id="SSF51182">
    <property type="entry name" value="RmlC-like cupins"/>
    <property type="match status" value="1"/>
</dbReference>
<dbReference type="Pfam" id="PF06865">
    <property type="entry name" value="Ppnp"/>
    <property type="match status" value="1"/>
</dbReference>
<accession>A0ABS2PQA3</accession>
<evidence type="ECO:0000313" key="3">
    <source>
        <dbReference type="EMBL" id="MBM7642170.1"/>
    </source>
</evidence>
<dbReference type="InterPro" id="IPR014710">
    <property type="entry name" value="RmlC-like_jellyroll"/>
</dbReference>
<keyword evidence="1" id="KW-0328">Glycosyltransferase</keyword>
<dbReference type="Proteomes" id="UP000697472">
    <property type="component" value="Unassembled WGS sequence"/>
</dbReference>
<name>A0ABS2PQA3_9STRE</name>
<keyword evidence="4" id="KW-1185">Reference proteome</keyword>
<proteinExistence type="predicted"/>
<reference evidence="3 4" key="1">
    <citation type="submission" date="2021-01" db="EMBL/GenBank/DDBJ databases">
        <title>Genomic Encyclopedia of Type Strains, Phase IV (KMG-IV): sequencing the most valuable type-strain genomes for metagenomic binning, comparative biology and taxonomic classification.</title>
        <authorList>
            <person name="Goeker M."/>
        </authorList>
    </citation>
    <scope>NUCLEOTIDE SEQUENCE [LARGE SCALE GENOMIC DNA]</scope>
    <source>
        <strain evidence="3 4">DSM 27382</strain>
    </source>
</reference>
<dbReference type="InterPro" id="IPR009664">
    <property type="entry name" value="Ppnp"/>
</dbReference>
<evidence type="ECO:0000313" key="4">
    <source>
        <dbReference type="Proteomes" id="UP000697472"/>
    </source>
</evidence>
<dbReference type="Gene3D" id="2.60.120.10">
    <property type="entry name" value="Jelly Rolls"/>
    <property type="match status" value="1"/>
</dbReference>
<organism evidence="3 4">
    <name type="scientific">Streptococcus loxodontisalivarius</name>
    <dbReference type="NCBI Taxonomy" id="1349415"/>
    <lineage>
        <taxon>Bacteria</taxon>
        <taxon>Bacillati</taxon>
        <taxon>Bacillota</taxon>
        <taxon>Bacilli</taxon>
        <taxon>Lactobacillales</taxon>
        <taxon>Streptococcaceae</taxon>
        <taxon>Streptococcus</taxon>
    </lineage>
</organism>
<comment type="caution">
    <text evidence="3">The sequence shown here is derived from an EMBL/GenBank/DDBJ whole genome shotgun (WGS) entry which is preliminary data.</text>
</comment>
<keyword evidence="2" id="KW-0808">Transferase</keyword>
<dbReference type="InterPro" id="IPR011051">
    <property type="entry name" value="RmlC_Cupin_sf"/>
</dbReference>
<protein>
    <submittedName>
        <fullName evidence="3">Quercetin dioxygenase-like cupin family protein</fullName>
    </submittedName>
</protein>
<gene>
    <name evidence="3" type="ORF">JOC28_000463</name>
</gene>
<dbReference type="RefSeq" id="WP_205009024.1">
    <property type="nucleotide sequence ID" value="NZ_JAFBEH010000006.1"/>
</dbReference>
<evidence type="ECO:0000256" key="2">
    <source>
        <dbReference type="ARBA" id="ARBA00022679"/>
    </source>
</evidence>
<dbReference type="EMBL" id="JAFBEH010000006">
    <property type="protein sequence ID" value="MBM7642170.1"/>
    <property type="molecule type" value="Genomic_DNA"/>
</dbReference>